<reference evidence="3" key="1">
    <citation type="submission" date="2016-10" db="EMBL/GenBank/DDBJ databases">
        <authorList>
            <person name="Varghese N."/>
            <person name="Submissions S."/>
        </authorList>
    </citation>
    <scope>NUCLEOTIDE SEQUENCE [LARGE SCALE GENOMIC DNA]</scope>
    <source>
        <strain evidence="3">DSM 24740</strain>
    </source>
</reference>
<sequence length="263" mass="29050">MNIPNFFWRVTAASLLLVSAFPLSAQTTSFFVEDATTDTESEVLVNVRGIDIESVVGVQLSLSWDIEALDFLGVANVAMDGSLEENFNQTKLDTGRIGYLEVDGSLMGFDLPDSTILFSLRFQPKMSVGLETAVVFDSIPFKTSANDSDNNRLEPELKPGTVTIEGPSSVSVFAEDPRFTVAPNPVHDLSQLRLQLNYGGNATLELLTIEGRRLRQQPYTLRPGANTFELNATDFGADGTYIVRITTDREQLHRKVIVRRNGR</sequence>
<organism evidence="2 3">
    <name type="scientific">Neolewinella agarilytica</name>
    <dbReference type="NCBI Taxonomy" id="478744"/>
    <lineage>
        <taxon>Bacteria</taxon>
        <taxon>Pseudomonadati</taxon>
        <taxon>Bacteroidota</taxon>
        <taxon>Saprospiria</taxon>
        <taxon>Saprospirales</taxon>
        <taxon>Lewinellaceae</taxon>
        <taxon>Neolewinella</taxon>
    </lineage>
</organism>
<evidence type="ECO:0000313" key="3">
    <source>
        <dbReference type="Proteomes" id="UP000199021"/>
    </source>
</evidence>
<dbReference type="Gene3D" id="2.60.40.680">
    <property type="match status" value="1"/>
</dbReference>
<dbReference type="InterPro" id="IPR026444">
    <property type="entry name" value="Secre_tail"/>
</dbReference>
<gene>
    <name evidence="2" type="ORF">SAMN05444359_13418</name>
</gene>
<keyword evidence="3" id="KW-1185">Reference proteome</keyword>
<proteinExistence type="predicted"/>
<keyword evidence="1" id="KW-0732">Signal</keyword>
<dbReference type="Proteomes" id="UP000199021">
    <property type="component" value="Unassembled WGS sequence"/>
</dbReference>
<name>A0A1H9N665_9BACT</name>
<feature type="signal peptide" evidence="1">
    <location>
        <begin position="1"/>
        <end position="25"/>
    </location>
</feature>
<dbReference type="RefSeq" id="WP_090172798.1">
    <property type="nucleotide sequence ID" value="NZ_FOFB01000034.1"/>
</dbReference>
<evidence type="ECO:0000313" key="2">
    <source>
        <dbReference type="EMBL" id="SER31466.1"/>
    </source>
</evidence>
<accession>A0A1H9N665</accession>
<dbReference type="EMBL" id="FOFB01000034">
    <property type="protein sequence ID" value="SER31466.1"/>
    <property type="molecule type" value="Genomic_DNA"/>
</dbReference>
<dbReference type="STRING" id="478744.SAMN05444359_13418"/>
<dbReference type="OrthoDB" id="1492424at2"/>
<protein>
    <submittedName>
        <fullName evidence="2">Por secretion system C-terminal sorting domain-containing protein</fullName>
    </submittedName>
</protein>
<feature type="chain" id="PRO_5011548660" evidence="1">
    <location>
        <begin position="26"/>
        <end position="263"/>
    </location>
</feature>
<dbReference type="InParanoid" id="A0A1H9N665"/>
<dbReference type="AlphaFoldDB" id="A0A1H9N665"/>
<evidence type="ECO:0000256" key="1">
    <source>
        <dbReference type="SAM" id="SignalP"/>
    </source>
</evidence>
<dbReference type="NCBIfam" id="TIGR04183">
    <property type="entry name" value="Por_Secre_tail"/>
    <property type="match status" value="1"/>
</dbReference>